<dbReference type="PROSITE" id="PS01121">
    <property type="entry name" value="CASPASE_HIS"/>
    <property type="match status" value="1"/>
</dbReference>
<protein>
    <submittedName>
        <fullName evidence="10">Uncharacterized protein</fullName>
    </submittedName>
</protein>
<dbReference type="SUPFAM" id="SSF52129">
    <property type="entry name" value="Caspase-like"/>
    <property type="match status" value="2"/>
</dbReference>
<dbReference type="Pfam" id="PF00656">
    <property type="entry name" value="Peptidase_C14"/>
    <property type="match status" value="2"/>
</dbReference>
<evidence type="ECO:0000259" key="8">
    <source>
        <dbReference type="PROSITE" id="PS50207"/>
    </source>
</evidence>
<feature type="compositionally biased region" description="Basic and acidic residues" evidence="7">
    <location>
        <begin position="142"/>
        <end position="155"/>
    </location>
</feature>
<evidence type="ECO:0000259" key="9">
    <source>
        <dbReference type="PROSITE" id="PS50208"/>
    </source>
</evidence>
<feature type="domain" description="Caspase family p10" evidence="8">
    <location>
        <begin position="719"/>
        <end position="818"/>
    </location>
</feature>
<dbReference type="PROSITE" id="PS50207">
    <property type="entry name" value="CASPASE_P10"/>
    <property type="match status" value="2"/>
</dbReference>
<dbReference type="GO" id="GO:0004197">
    <property type="term" value="F:cysteine-type endopeptidase activity"/>
    <property type="evidence" value="ECO:0007669"/>
    <property type="project" value="InterPro"/>
</dbReference>
<accession>A0A9N9S458</accession>
<evidence type="ECO:0000313" key="11">
    <source>
        <dbReference type="Proteomes" id="UP001153620"/>
    </source>
</evidence>
<reference evidence="10" key="1">
    <citation type="submission" date="2022-01" db="EMBL/GenBank/DDBJ databases">
        <authorList>
            <person name="King R."/>
        </authorList>
    </citation>
    <scope>NUCLEOTIDE SEQUENCE</scope>
</reference>
<evidence type="ECO:0000256" key="7">
    <source>
        <dbReference type="SAM" id="MobiDB-lite"/>
    </source>
</evidence>
<dbReference type="InterPro" id="IPR029030">
    <property type="entry name" value="Caspase-like_dom_sf"/>
</dbReference>
<comment type="similarity">
    <text evidence="1 6">Belongs to the peptidase C14A family.</text>
</comment>
<dbReference type="InterPro" id="IPR033139">
    <property type="entry name" value="Caspase_cys_AS"/>
</dbReference>
<organism evidence="10 11">
    <name type="scientific">Chironomus riparius</name>
    <dbReference type="NCBI Taxonomy" id="315576"/>
    <lineage>
        <taxon>Eukaryota</taxon>
        <taxon>Metazoa</taxon>
        <taxon>Ecdysozoa</taxon>
        <taxon>Arthropoda</taxon>
        <taxon>Hexapoda</taxon>
        <taxon>Insecta</taxon>
        <taxon>Pterygota</taxon>
        <taxon>Neoptera</taxon>
        <taxon>Endopterygota</taxon>
        <taxon>Diptera</taxon>
        <taxon>Nematocera</taxon>
        <taxon>Chironomoidea</taxon>
        <taxon>Chironomidae</taxon>
        <taxon>Chironominae</taxon>
        <taxon>Chironomus</taxon>
    </lineage>
</organism>
<dbReference type="GO" id="GO:0006508">
    <property type="term" value="P:proteolysis"/>
    <property type="evidence" value="ECO:0007669"/>
    <property type="project" value="UniProtKB-KW"/>
</dbReference>
<keyword evidence="11" id="KW-1185">Reference proteome</keyword>
<reference evidence="10" key="2">
    <citation type="submission" date="2022-10" db="EMBL/GenBank/DDBJ databases">
        <authorList>
            <consortium name="ENA_rothamsted_submissions"/>
            <consortium name="culmorum"/>
            <person name="King R."/>
        </authorList>
    </citation>
    <scope>NUCLEOTIDE SEQUENCE</scope>
</reference>
<dbReference type="InterPro" id="IPR052039">
    <property type="entry name" value="Caspase-related_regulators"/>
</dbReference>
<dbReference type="OrthoDB" id="6116485at2759"/>
<feature type="region of interest" description="Disordered" evidence="7">
    <location>
        <begin position="142"/>
        <end position="161"/>
    </location>
</feature>
<dbReference type="SMART" id="SM00115">
    <property type="entry name" value="CASc"/>
    <property type="match status" value="2"/>
</dbReference>
<evidence type="ECO:0000256" key="2">
    <source>
        <dbReference type="ARBA" id="ARBA00022670"/>
    </source>
</evidence>
<name>A0A9N9S458_9DIPT</name>
<dbReference type="AlphaFoldDB" id="A0A9N9S458"/>
<sequence>MSFTNTPISYLDENKYDSDRLLAMKYIKEREERASTVQNILAPITQQDEFIFDISRNDDGSDISELSDPFAELGGNIVMSAENKQKRRLSKVEADTLELTQVKAPHIDIEQIMEDKEKSFESEDDEVLQEVASSLEQCGLKNHLEEKKKKEERQKLLQKTRSKKVKTVDDQQYDTNSLSGIWRMLDAASMNDFPITQHGYNFYEDNKTWCFLRPTDIAMSISRVKEEIDEIMEEMEAATPKFFDKLKTFNAFQDNVSDTVDANRYEGSNFFSSIFTKKLPDTEKPGQKYPSKPTNERYYDFTNSNVGFALIFNQVKIKGESERKGSEKDAKDLAQVLNEIGFTVRICTDFSSKEIYQNLYTLSQQDHSDNDCLLITIMTHGKRDGKIFSSDGEILVNDLWENFLGDKCETLIGKPKLFFIQACRGTSTDPGILLKPKPPIRAATLADTVDAKAVKEEFFVLPTLADLLVMYSTAEGFYSFRNPKDGSWFIQALCEELRENSHEELMTILTGVNRRVAFAKQSYVPHIHELDASKQMPIIQSMLTKGYTYNELRVLKEKVEDVFYKNNCEKAGRAIIFNQIEFDEHDHRLGAYKDSDNLNTVLKSYGLEVETHTDATNEEIDEKLKLASRDDYSAYNCLIVIMMSHGDENKNIFTRDGSVEVDSLWKFFTGDRCPTLCGKPKLFFIQACRGSTPDFGALIEEQKRFNKNQKESLQSNTVSAQSVPIMADILVMFSSADGFPSFREVNYGSWFIEALCEELKAYLKNNTIQDVDLMWILTGVNRYVAFSKEAYDPEGDSHGHKQMPVIMSMLTKIFYFNRSHMKLTCELNGSH</sequence>
<dbReference type="PROSITE" id="PS01122">
    <property type="entry name" value="CASPASE_CYS"/>
    <property type="match status" value="2"/>
</dbReference>
<dbReference type="InterPro" id="IPR002138">
    <property type="entry name" value="Pept_C14_p10"/>
</dbReference>
<dbReference type="CDD" id="cd00032">
    <property type="entry name" value="CASc"/>
    <property type="match status" value="2"/>
</dbReference>
<evidence type="ECO:0000256" key="5">
    <source>
        <dbReference type="ARBA" id="ARBA00023145"/>
    </source>
</evidence>
<feature type="domain" description="Caspase family p10" evidence="8">
    <location>
        <begin position="457"/>
        <end position="551"/>
    </location>
</feature>
<evidence type="ECO:0000256" key="6">
    <source>
        <dbReference type="RuleBase" id="RU003971"/>
    </source>
</evidence>
<dbReference type="PANTHER" id="PTHR22576:SF41">
    <property type="entry name" value="CASPASE 14, APOPTOSIS-RELATED CYSTEINE PEPTIDASE"/>
    <property type="match status" value="1"/>
</dbReference>
<keyword evidence="2" id="KW-0645">Protease</keyword>
<evidence type="ECO:0000256" key="4">
    <source>
        <dbReference type="ARBA" id="ARBA00022807"/>
    </source>
</evidence>
<feature type="domain" description="Caspase family p20" evidence="9">
    <location>
        <begin position="570"/>
        <end position="692"/>
    </location>
</feature>
<proteinExistence type="inferred from homology"/>
<dbReference type="Gene3D" id="3.40.50.1460">
    <property type="match status" value="2"/>
</dbReference>
<evidence type="ECO:0000256" key="1">
    <source>
        <dbReference type="ARBA" id="ARBA00010134"/>
    </source>
</evidence>
<dbReference type="InterPro" id="IPR001309">
    <property type="entry name" value="Pept_C14_p20"/>
</dbReference>
<evidence type="ECO:0000256" key="3">
    <source>
        <dbReference type="ARBA" id="ARBA00022801"/>
    </source>
</evidence>
<dbReference type="EMBL" id="OU895879">
    <property type="protein sequence ID" value="CAG9807841.1"/>
    <property type="molecule type" value="Genomic_DNA"/>
</dbReference>
<dbReference type="Proteomes" id="UP001153620">
    <property type="component" value="Chromosome 3"/>
</dbReference>
<dbReference type="PANTHER" id="PTHR22576">
    <property type="entry name" value="MUCOSA ASSOCIATED LYMPHOID TISSUE LYMPHOMA TRANSLOCATION PROTEIN 1/PARACASPASE"/>
    <property type="match status" value="1"/>
</dbReference>
<keyword evidence="4" id="KW-0788">Thiol protease</keyword>
<keyword evidence="3" id="KW-0378">Hydrolase</keyword>
<evidence type="ECO:0000313" key="10">
    <source>
        <dbReference type="EMBL" id="CAG9807841.1"/>
    </source>
</evidence>
<dbReference type="PRINTS" id="PR00376">
    <property type="entry name" value="IL1BCENZYME"/>
</dbReference>
<feature type="domain" description="Caspase family p20" evidence="9">
    <location>
        <begin position="305"/>
        <end position="427"/>
    </location>
</feature>
<dbReference type="InterPro" id="IPR016129">
    <property type="entry name" value="Caspase_his_AS"/>
</dbReference>
<dbReference type="PROSITE" id="PS50208">
    <property type="entry name" value="CASPASE_P20"/>
    <property type="match status" value="2"/>
</dbReference>
<gene>
    <name evidence="10" type="ORF">CHIRRI_LOCUS10687</name>
</gene>
<keyword evidence="5" id="KW-0865">Zymogen</keyword>
<dbReference type="InterPro" id="IPR015917">
    <property type="entry name" value="Pept_C14A"/>
</dbReference>
<dbReference type="InterPro" id="IPR011600">
    <property type="entry name" value="Pept_C14_caspase"/>
</dbReference>